<dbReference type="Pfam" id="PF13649">
    <property type="entry name" value="Methyltransf_25"/>
    <property type="match status" value="1"/>
</dbReference>
<dbReference type="SUPFAM" id="SSF53335">
    <property type="entry name" value="S-adenosyl-L-methionine-dependent methyltransferases"/>
    <property type="match status" value="1"/>
</dbReference>
<dbReference type="GO" id="GO:0008168">
    <property type="term" value="F:methyltransferase activity"/>
    <property type="evidence" value="ECO:0007669"/>
    <property type="project" value="UniProtKB-KW"/>
</dbReference>
<dbReference type="Proteomes" id="UP000606730">
    <property type="component" value="Unassembled WGS sequence"/>
</dbReference>
<sequence length="200" mass="22252">MHAKNVLKTYESVAATFDRERDKSLFERRWLDRALNHATGRRVLDLGCGSGRPIAQYMSERRATVTGVDGAPAMIELFQKNLPKAEAIVADMRTLDLGKKFDIILAWNSFFHLSPDDQRGMFPVFAAHAAPGAVLLFTSGPAAGEPIGQVGGQPIYHSSFDPPEYRTLLDDNGFEEIAFVPEDPDCQMHSVWMCRKRPSA</sequence>
<evidence type="ECO:0000313" key="3">
    <source>
        <dbReference type="EMBL" id="GGE45264.1"/>
    </source>
</evidence>
<protein>
    <submittedName>
        <fullName evidence="3">Methyltransferase</fullName>
    </submittedName>
</protein>
<keyword evidence="4" id="KW-1185">Reference proteome</keyword>
<dbReference type="RefSeq" id="WP_095596049.1">
    <property type="nucleotide sequence ID" value="NZ_BMKN01000001.1"/>
</dbReference>
<feature type="domain" description="Methyltransferase" evidence="2">
    <location>
        <begin position="43"/>
        <end position="132"/>
    </location>
</feature>
<keyword evidence="3" id="KW-0489">Methyltransferase</keyword>
<name>A0A917AET7_9RHOB</name>
<comment type="caution">
    <text evidence="3">The sequence shown here is derived from an EMBL/GenBank/DDBJ whole genome shotgun (WGS) entry which is preliminary data.</text>
</comment>
<dbReference type="InterPro" id="IPR029063">
    <property type="entry name" value="SAM-dependent_MTases_sf"/>
</dbReference>
<dbReference type="PANTHER" id="PTHR43861">
    <property type="entry name" value="TRANS-ACONITATE 2-METHYLTRANSFERASE-RELATED"/>
    <property type="match status" value="1"/>
</dbReference>
<dbReference type="EMBL" id="BMKN01000001">
    <property type="protein sequence ID" value="GGE45264.1"/>
    <property type="molecule type" value="Genomic_DNA"/>
</dbReference>
<evidence type="ECO:0000313" key="4">
    <source>
        <dbReference type="Proteomes" id="UP000606730"/>
    </source>
</evidence>
<evidence type="ECO:0000256" key="1">
    <source>
        <dbReference type="ARBA" id="ARBA00022679"/>
    </source>
</evidence>
<dbReference type="Gene3D" id="3.40.50.150">
    <property type="entry name" value="Vaccinia Virus protein VP39"/>
    <property type="match status" value="1"/>
</dbReference>
<dbReference type="CDD" id="cd02440">
    <property type="entry name" value="AdoMet_MTases"/>
    <property type="match status" value="1"/>
</dbReference>
<accession>A0A917AET7</accession>
<evidence type="ECO:0000259" key="2">
    <source>
        <dbReference type="Pfam" id="PF13649"/>
    </source>
</evidence>
<dbReference type="InterPro" id="IPR041698">
    <property type="entry name" value="Methyltransf_25"/>
</dbReference>
<reference evidence="3" key="2">
    <citation type="submission" date="2020-09" db="EMBL/GenBank/DDBJ databases">
        <authorList>
            <person name="Sun Q."/>
            <person name="Zhou Y."/>
        </authorList>
    </citation>
    <scope>NUCLEOTIDE SEQUENCE</scope>
    <source>
        <strain evidence="3">CGMCC 1.16012</strain>
    </source>
</reference>
<reference evidence="3" key="1">
    <citation type="journal article" date="2014" name="Int. J. Syst. Evol. Microbiol.">
        <title>Complete genome sequence of Corynebacterium casei LMG S-19264T (=DSM 44701T), isolated from a smear-ripened cheese.</title>
        <authorList>
            <consortium name="US DOE Joint Genome Institute (JGI-PGF)"/>
            <person name="Walter F."/>
            <person name="Albersmeier A."/>
            <person name="Kalinowski J."/>
            <person name="Ruckert C."/>
        </authorList>
    </citation>
    <scope>NUCLEOTIDE SEQUENCE</scope>
    <source>
        <strain evidence="3">CGMCC 1.16012</strain>
    </source>
</reference>
<dbReference type="OrthoDB" id="9765084at2"/>
<dbReference type="AlphaFoldDB" id="A0A917AET7"/>
<dbReference type="GO" id="GO:0032259">
    <property type="term" value="P:methylation"/>
    <property type="evidence" value="ECO:0007669"/>
    <property type="project" value="UniProtKB-KW"/>
</dbReference>
<gene>
    <name evidence="3" type="ORF">GCM10011517_11120</name>
</gene>
<keyword evidence="1" id="KW-0808">Transferase</keyword>
<organism evidence="3 4">
    <name type="scientific">Actibacterium pelagium</name>
    <dbReference type="NCBI Taxonomy" id="2029103"/>
    <lineage>
        <taxon>Bacteria</taxon>
        <taxon>Pseudomonadati</taxon>
        <taxon>Pseudomonadota</taxon>
        <taxon>Alphaproteobacteria</taxon>
        <taxon>Rhodobacterales</taxon>
        <taxon>Roseobacteraceae</taxon>
        <taxon>Actibacterium</taxon>
    </lineage>
</organism>
<proteinExistence type="predicted"/>